<sequence>MPASCKWLLYLALLTSGTAARAANIRVTDVAAFRTAVPRLQPGDTLVLAAGPWADAPLVFSGHGTAARPIVLRAERPGVVQLRGQSSLRLAGEYLVVMGLDFRNGYAPKGGVIEFRDGSNGLANHCRVTECVIDNFNRPSSDKDDKWIHFYGQYNRFDHNYIAGKKTGGVTIVVELPTPESRENHHQIDHNFFGPRPRLGSNGGETIRIGLGETSLSPSRTVVEDNYFYHCNGETEIISIKSGENMVRRNLFEECEGSVVLRHGNNNVVEGNYFLGHGKEQTGGVRVINAGHRVAGNYFADLTGHDFRGALVIMNGIPNSPLNRYAPVRDVLIENNTFVNCESVELAAGKSAELSLPPTGVTLKDNVFYSPRLSNPFHVYDDISGLAFSNNSLQISGKGPDIKGLDAAVLTVQKSADGLLVPTPKGALKTTLRRPLTAAEAGPRWFRPEDAKAAPRTGRVVPAANTEALHQNCQMAKPGDIIELTQAGPYALAQPLVVAVPLTVRAKKGVQPVLAATGAQPLFRFENGGTLRLQNLALDGAAAGATSLIQPSGQAMLDHYSLWANNCAFYNLKDPGSQVFRATTATFADTVQFANCRFYDLAGGALSLATETQDLGTYNAEVVILRNCLFRNVRGTALDLYRGGKDESTFGPFLIVDHCTFDNVGTAAGSPVLKLTGVQRSTIQNCLFANCAPVGPAIQYTELGKASNLLASTNFYQSGKVEAKFPPRTARLTYLPTAFVAPQRFDYRLKTPVAALTAGTDGRPVGYLTPQ</sequence>
<keyword evidence="1" id="KW-0732">Signal</keyword>
<feature type="signal peptide" evidence="1">
    <location>
        <begin position="1"/>
        <end position="22"/>
    </location>
</feature>
<evidence type="ECO:0000313" key="3">
    <source>
        <dbReference type="Proteomes" id="UP001479606"/>
    </source>
</evidence>
<dbReference type="CDD" id="cd14251">
    <property type="entry name" value="PL-6"/>
    <property type="match status" value="1"/>
</dbReference>
<dbReference type="InterPro" id="IPR012334">
    <property type="entry name" value="Pectin_lyas_fold"/>
</dbReference>
<keyword evidence="3" id="KW-1185">Reference proteome</keyword>
<dbReference type="InterPro" id="IPR039513">
    <property type="entry name" value="PL-6"/>
</dbReference>
<gene>
    <name evidence="2" type="ORF">AAFH49_15235</name>
</gene>
<dbReference type="RefSeq" id="WP_342299494.1">
    <property type="nucleotide sequence ID" value="NZ_JBCEVZ010000040.1"/>
</dbReference>
<proteinExistence type="predicted"/>
<dbReference type="SUPFAM" id="SSF51126">
    <property type="entry name" value="Pectin lyase-like"/>
    <property type="match status" value="2"/>
</dbReference>
<dbReference type="InterPro" id="IPR011050">
    <property type="entry name" value="Pectin_lyase_fold/virulence"/>
</dbReference>
<dbReference type="EMBL" id="JBCEVZ010000040">
    <property type="protein sequence ID" value="MEL5995569.1"/>
    <property type="molecule type" value="Genomic_DNA"/>
</dbReference>
<comment type="caution">
    <text evidence="2">The sequence shown here is derived from an EMBL/GenBank/DDBJ whole genome shotgun (WGS) entry which is preliminary data.</text>
</comment>
<dbReference type="Pfam" id="PF14592">
    <property type="entry name" value="Chondroitinas_B"/>
    <property type="match status" value="1"/>
</dbReference>
<accession>A0ABU9LZU5</accession>
<name>A0ABU9LZU5_9BACT</name>
<dbReference type="SMART" id="SM00710">
    <property type="entry name" value="PbH1"/>
    <property type="match status" value="6"/>
</dbReference>
<dbReference type="Gene3D" id="2.160.20.10">
    <property type="entry name" value="Single-stranded right-handed beta-helix, Pectin lyase-like"/>
    <property type="match status" value="2"/>
</dbReference>
<protein>
    <submittedName>
        <fullName evidence="2">Chondroitinase-B domain-containing protein</fullName>
    </submittedName>
</protein>
<evidence type="ECO:0000313" key="2">
    <source>
        <dbReference type="EMBL" id="MEL5995569.1"/>
    </source>
</evidence>
<dbReference type="InterPro" id="IPR006626">
    <property type="entry name" value="PbH1"/>
</dbReference>
<evidence type="ECO:0000256" key="1">
    <source>
        <dbReference type="SAM" id="SignalP"/>
    </source>
</evidence>
<feature type="chain" id="PRO_5047496682" evidence="1">
    <location>
        <begin position="23"/>
        <end position="771"/>
    </location>
</feature>
<organism evidence="2 3">
    <name type="scientific">Hymenobacter segetis</name>
    <dbReference type="NCBI Taxonomy" id="2025509"/>
    <lineage>
        <taxon>Bacteria</taxon>
        <taxon>Pseudomonadati</taxon>
        <taxon>Bacteroidota</taxon>
        <taxon>Cytophagia</taxon>
        <taxon>Cytophagales</taxon>
        <taxon>Hymenobacteraceae</taxon>
        <taxon>Hymenobacter</taxon>
    </lineage>
</organism>
<dbReference type="Proteomes" id="UP001479606">
    <property type="component" value="Unassembled WGS sequence"/>
</dbReference>
<reference evidence="2 3" key="1">
    <citation type="journal article" date="2018" name="Arch. Microbiol.">
        <title>Hymenobacter segetis sp. nov., isolated from soil.</title>
        <authorList>
            <person name="Ten L.N."/>
            <person name="Lim S.J."/>
            <person name="Kim B.O."/>
            <person name="Kang I.K."/>
            <person name="Jung H.Y."/>
        </authorList>
    </citation>
    <scope>NUCLEOTIDE SEQUENCE [LARGE SCALE GENOMIC DNA]</scope>
    <source>
        <strain evidence="2 3">S7-3-11</strain>
    </source>
</reference>